<accession>A0A2C9D4P6</accession>
<dbReference type="InterPro" id="IPR001453">
    <property type="entry name" value="MoaB/Mog_dom"/>
</dbReference>
<dbReference type="GO" id="GO:0005829">
    <property type="term" value="C:cytosol"/>
    <property type="evidence" value="ECO:0007669"/>
    <property type="project" value="TreeGrafter"/>
</dbReference>
<dbReference type="InterPro" id="IPR005110">
    <property type="entry name" value="MoeA_linker/N"/>
</dbReference>
<dbReference type="SUPFAM" id="SSF53218">
    <property type="entry name" value="Molybdenum cofactor biosynthesis proteins"/>
    <property type="match status" value="1"/>
</dbReference>
<dbReference type="EMBL" id="LT960614">
    <property type="protein sequence ID" value="SON55307.1"/>
    <property type="molecule type" value="Genomic_DNA"/>
</dbReference>
<dbReference type="Gene3D" id="3.40.980.10">
    <property type="entry name" value="MoaB/Mog-like domain"/>
    <property type="match status" value="1"/>
</dbReference>
<organism evidence="6 7">
    <name type="scientific">Hartmannibacter diazotrophicus</name>
    <dbReference type="NCBI Taxonomy" id="1482074"/>
    <lineage>
        <taxon>Bacteria</taxon>
        <taxon>Pseudomonadati</taxon>
        <taxon>Pseudomonadota</taxon>
        <taxon>Alphaproteobacteria</taxon>
        <taxon>Hyphomicrobiales</taxon>
        <taxon>Pleomorphomonadaceae</taxon>
        <taxon>Hartmannibacter</taxon>
    </lineage>
</organism>
<dbReference type="Proteomes" id="UP000223606">
    <property type="component" value="Chromosome 1"/>
</dbReference>
<comment type="cofactor">
    <cofactor evidence="4">
        <name>Mg(2+)</name>
        <dbReference type="ChEBI" id="CHEBI:18420"/>
    </cofactor>
</comment>
<dbReference type="PANTHER" id="PTHR10192:SF5">
    <property type="entry name" value="GEPHYRIN"/>
    <property type="match status" value="1"/>
</dbReference>
<dbReference type="InterPro" id="IPR036135">
    <property type="entry name" value="MoeA_linker/N_sf"/>
</dbReference>
<proteinExistence type="inferred from homology"/>
<feature type="domain" description="MoaB/Mog" evidence="5">
    <location>
        <begin position="161"/>
        <end position="294"/>
    </location>
</feature>
<dbReference type="Pfam" id="PF03453">
    <property type="entry name" value="MoeA_N"/>
    <property type="match status" value="1"/>
</dbReference>
<evidence type="ECO:0000259" key="5">
    <source>
        <dbReference type="SMART" id="SM00852"/>
    </source>
</evidence>
<dbReference type="KEGG" id="hdi:HDIA_1766"/>
<keyword evidence="4 6" id="KW-0808">Transferase</keyword>
<dbReference type="AlphaFoldDB" id="A0A2C9D4P6"/>
<evidence type="ECO:0000256" key="2">
    <source>
        <dbReference type="ARBA" id="ARBA00010763"/>
    </source>
</evidence>
<dbReference type="UniPathway" id="UPA00344"/>
<sequence>MTSMPVPPSVLTSLDVARKTICDGLAPVAPCHVPLSEALGLIAAATLPLPAPVPSVAQAAKDGWAVFSADIAGASSYSPVVLPQTPAWINAGDDLPANSDCVLDPGQLSDEGAFAEVFAEARPGEGTRPAGCDLPSGDSPLSAGRRIDAFDLAACRRAGIETVAVRRPKVRIVNAAGRGHDRTTCQLIKDRLDVLGALTFLEDCPNHSEEIVAAIRSAPADLCIVVGGTGFGEDDRTVEALSTSGMLLAHGLALSPGRTTATGRWEGMPIIALPGLPEQAFGGLLALVEPSIHLLAGSDGPALAMRSLARKISSTVGVSEIALLQSHGDGWMPISVSDLTLASVRRADAWALIPAASEGLGAGSPLAAALLRPRDVTGS</sequence>
<comment type="catalytic activity">
    <reaction evidence="3">
        <text>adenylyl-molybdopterin + molybdate = Mo-molybdopterin + AMP + H(+)</text>
        <dbReference type="Rhea" id="RHEA:35047"/>
        <dbReference type="ChEBI" id="CHEBI:15378"/>
        <dbReference type="ChEBI" id="CHEBI:36264"/>
        <dbReference type="ChEBI" id="CHEBI:62727"/>
        <dbReference type="ChEBI" id="CHEBI:71302"/>
        <dbReference type="ChEBI" id="CHEBI:456215"/>
        <dbReference type="EC" id="2.10.1.1"/>
    </reaction>
</comment>
<dbReference type="GO" id="GO:0046872">
    <property type="term" value="F:metal ion binding"/>
    <property type="evidence" value="ECO:0007669"/>
    <property type="project" value="UniProtKB-UniRule"/>
</dbReference>
<keyword evidence="7" id="KW-1185">Reference proteome</keyword>
<dbReference type="GO" id="GO:0006777">
    <property type="term" value="P:Mo-molybdopterin cofactor biosynthetic process"/>
    <property type="evidence" value="ECO:0007669"/>
    <property type="project" value="UniProtKB-UniRule"/>
</dbReference>
<dbReference type="OrthoDB" id="8435302at2"/>
<keyword evidence="4" id="KW-0500">Molybdenum</keyword>
<gene>
    <name evidence="6" type="primary">moeA_4</name>
    <name evidence="6" type="ORF">HDIA_1766</name>
</gene>
<dbReference type="SUPFAM" id="SSF63882">
    <property type="entry name" value="MoeA N-terminal region -like"/>
    <property type="match status" value="1"/>
</dbReference>
<dbReference type="InterPro" id="IPR036688">
    <property type="entry name" value="MoeA_C_domain_IV_sf"/>
</dbReference>
<comment type="function">
    <text evidence="1 4">Catalyzes the insertion of molybdate into adenylated molybdopterin with the concomitant release of AMP.</text>
</comment>
<dbReference type="Gene3D" id="3.90.105.10">
    <property type="entry name" value="Molybdopterin biosynthesis moea protein, domain 2"/>
    <property type="match status" value="1"/>
</dbReference>
<evidence type="ECO:0000256" key="3">
    <source>
        <dbReference type="ARBA" id="ARBA00047317"/>
    </source>
</evidence>
<evidence type="ECO:0000313" key="7">
    <source>
        <dbReference type="Proteomes" id="UP000223606"/>
    </source>
</evidence>
<dbReference type="EC" id="2.10.1.1" evidence="4"/>
<keyword evidence="4" id="KW-0501">Molybdenum cofactor biosynthesis</keyword>
<evidence type="ECO:0000313" key="6">
    <source>
        <dbReference type="EMBL" id="SON55307.1"/>
    </source>
</evidence>
<protein>
    <recommendedName>
        <fullName evidence="4">Molybdopterin molybdenumtransferase</fullName>
        <ecNumber evidence="4">2.10.1.1</ecNumber>
    </recommendedName>
</protein>
<name>A0A2C9D4P6_9HYPH</name>
<dbReference type="Pfam" id="PF00994">
    <property type="entry name" value="MoCF_biosynth"/>
    <property type="match status" value="1"/>
</dbReference>
<dbReference type="SMART" id="SM00852">
    <property type="entry name" value="MoCF_biosynth"/>
    <property type="match status" value="1"/>
</dbReference>
<keyword evidence="4" id="KW-0479">Metal-binding</keyword>
<comment type="similarity">
    <text evidence="2 4">Belongs to the MoeA family.</text>
</comment>
<reference evidence="7" key="1">
    <citation type="submission" date="2017-09" db="EMBL/GenBank/DDBJ databases">
        <title>Genome sequence of Nannocystis excedens DSM 71.</title>
        <authorList>
            <person name="Blom J."/>
        </authorList>
    </citation>
    <scope>NUCLEOTIDE SEQUENCE [LARGE SCALE GENOMIC DNA]</scope>
    <source>
        <strain evidence="7">type strain: E19</strain>
    </source>
</reference>
<keyword evidence="4" id="KW-0460">Magnesium</keyword>
<dbReference type="InterPro" id="IPR038987">
    <property type="entry name" value="MoeA-like"/>
</dbReference>
<comment type="pathway">
    <text evidence="4">Cofactor biosynthesis; molybdopterin biosynthesis.</text>
</comment>
<dbReference type="Gene3D" id="2.170.190.11">
    <property type="entry name" value="Molybdopterin biosynthesis moea protein, domain 3"/>
    <property type="match status" value="1"/>
</dbReference>
<evidence type="ECO:0000256" key="1">
    <source>
        <dbReference type="ARBA" id="ARBA00002901"/>
    </source>
</evidence>
<dbReference type="GO" id="GO:0061599">
    <property type="term" value="F:molybdopterin molybdotransferase activity"/>
    <property type="evidence" value="ECO:0007669"/>
    <property type="project" value="UniProtKB-UniRule"/>
</dbReference>
<dbReference type="InterPro" id="IPR036425">
    <property type="entry name" value="MoaB/Mog-like_dom_sf"/>
</dbReference>
<dbReference type="Gene3D" id="2.40.340.10">
    <property type="entry name" value="MoeA, C-terminal, domain IV"/>
    <property type="match status" value="1"/>
</dbReference>
<evidence type="ECO:0000256" key="4">
    <source>
        <dbReference type="RuleBase" id="RU365090"/>
    </source>
</evidence>
<dbReference type="PANTHER" id="PTHR10192">
    <property type="entry name" value="MOLYBDOPTERIN BIOSYNTHESIS PROTEIN"/>
    <property type="match status" value="1"/>
</dbReference>